<name>A0ACC0TUY7_9AGAM</name>
<dbReference type="Proteomes" id="UP001207468">
    <property type="component" value="Unassembled WGS sequence"/>
</dbReference>
<comment type="caution">
    <text evidence="1">The sequence shown here is derived from an EMBL/GenBank/DDBJ whole genome shotgun (WGS) entry which is preliminary data.</text>
</comment>
<reference evidence="1" key="1">
    <citation type="submission" date="2021-03" db="EMBL/GenBank/DDBJ databases">
        <title>Evolutionary priming and transition to the ectomycorrhizal habit in an iconic lineage of mushroom-forming fungi: is preadaptation a requirement?</title>
        <authorList>
            <consortium name="DOE Joint Genome Institute"/>
            <person name="Looney B.P."/>
            <person name="Miyauchi S."/>
            <person name="Morin E."/>
            <person name="Drula E."/>
            <person name="Courty P.E."/>
            <person name="Chicoki N."/>
            <person name="Fauchery L."/>
            <person name="Kohler A."/>
            <person name="Kuo A."/>
            <person name="LaButti K."/>
            <person name="Pangilinan J."/>
            <person name="Lipzen A."/>
            <person name="Riley R."/>
            <person name="Andreopoulos W."/>
            <person name="He G."/>
            <person name="Johnson J."/>
            <person name="Barry K.W."/>
            <person name="Grigoriev I.V."/>
            <person name="Nagy L."/>
            <person name="Hibbett D."/>
            <person name="Henrissat B."/>
            <person name="Matheny P.B."/>
            <person name="Labbe J."/>
            <person name="Martin A.F."/>
        </authorList>
    </citation>
    <scope>NUCLEOTIDE SEQUENCE</scope>
    <source>
        <strain evidence="1">BPL698</strain>
    </source>
</reference>
<gene>
    <name evidence="1" type="ORF">F5148DRAFT_736389</name>
</gene>
<keyword evidence="2" id="KW-1185">Reference proteome</keyword>
<dbReference type="EMBL" id="JAGFNK010000600">
    <property type="protein sequence ID" value="KAI9447186.1"/>
    <property type="molecule type" value="Genomic_DNA"/>
</dbReference>
<evidence type="ECO:0000313" key="1">
    <source>
        <dbReference type="EMBL" id="KAI9447186.1"/>
    </source>
</evidence>
<sequence length="106" mass="11289">MSSSSTLPSSGASSSLLSPTPSIVEGVNQLAWQAPVFFIVVLVIVAIITGTILLIWNDHRVPSIRPRLIMRFIASESPFLLFPGTAIISSSGTTCSDLGSLVSFRR</sequence>
<protein>
    <submittedName>
        <fullName evidence="1">Uncharacterized protein</fullName>
    </submittedName>
</protein>
<organism evidence="1 2">
    <name type="scientific">Russula earlei</name>
    <dbReference type="NCBI Taxonomy" id="71964"/>
    <lineage>
        <taxon>Eukaryota</taxon>
        <taxon>Fungi</taxon>
        <taxon>Dikarya</taxon>
        <taxon>Basidiomycota</taxon>
        <taxon>Agaricomycotina</taxon>
        <taxon>Agaricomycetes</taxon>
        <taxon>Russulales</taxon>
        <taxon>Russulaceae</taxon>
        <taxon>Russula</taxon>
    </lineage>
</organism>
<accession>A0ACC0TUY7</accession>
<evidence type="ECO:0000313" key="2">
    <source>
        <dbReference type="Proteomes" id="UP001207468"/>
    </source>
</evidence>
<proteinExistence type="predicted"/>